<comment type="catalytic activity">
    <reaction evidence="1">
        <text>ATP + protein L-histidine = ADP + protein N-phospho-L-histidine.</text>
        <dbReference type="EC" id="2.7.13.3"/>
    </reaction>
</comment>
<dbReference type="PATRIC" id="fig|1705561.3.peg.1511"/>
<gene>
    <name evidence="16" type="ORF">AMS66_08385</name>
</gene>
<sequence length="334" mass="38663">MIGKYIREKLSWLLLLISMQLIILFVAYIDTSIPFRSVAYIVVLNVVVCIVFIWARYPREIRFYKRLTAWDHTYDSGDLDIAESPYERIVHDAMTSQTERYRKESSSHFILLEQEKDEMLTWIHEVKTPLTALQLMIERMPDNKLQGQMTYEWLRIHQLLDQQLHQKRIPFMHNDLFVEETALEPILNGEIRALKSWCISKGIGFDVSLHVTKVLTDSKWLGFIIRQLLSNAVKYSHSSDIVIESREQDGHIILTIQDYGRGIEAHDLPRIFDKGFTSTQGRLEGTATGMGLYLTRQVAQALRIDIKVQSAPGEGTSVKLTFPRKNDMIHLASV</sequence>
<keyword evidence="12" id="KW-0902">Two-component regulatory system</keyword>
<accession>A0A0M9BQ86</accession>
<comment type="caution">
    <text evidence="16">The sequence shown here is derived from an EMBL/GenBank/DDBJ whole genome shotgun (WGS) entry which is preliminary data.</text>
</comment>
<dbReference type="RefSeq" id="WP_053780363.1">
    <property type="nucleotide sequence ID" value="NZ_LITU01000050.1"/>
</dbReference>
<dbReference type="InterPro" id="IPR036890">
    <property type="entry name" value="HATPase_C_sf"/>
</dbReference>
<dbReference type="PROSITE" id="PS50109">
    <property type="entry name" value="HIS_KIN"/>
    <property type="match status" value="1"/>
</dbReference>
<feature type="domain" description="Histidine kinase" evidence="15">
    <location>
        <begin position="121"/>
        <end position="326"/>
    </location>
</feature>
<comment type="subcellular location">
    <subcellularLocation>
        <location evidence="2">Cell membrane</location>
        <topology evidence="2">Multi-pass membrane protein</topology>
    </subcellularLocation>
</comment>
<evidence type="ECO:0000313" key="16">
    <source>
        <dbReference type="EMBL" id="KOY16878.1"/>
    </source>
</evidence>
<keyword evidence="10" id="KW-0067">ATP-binding</keyword>
<dbReference type="PANTHER" id="PTHR45453">
    <property type="entry name" value="PHOSPHATE REGULON SENSOR PROTEIN PHOR"/>
    <property type="match status" value="1"/>
</dbReference>
<dbReference type="PRINTS" id="PR00344">
    <property type="entry name" value="BCTRLSENSOR"/>
</dbReference>
<evidence type="ECO:0000256" key="2">
    <source>
        <dbReference type="ARBA" id="ARBA00004651"/>
    </source>
</evidence>
<evidence type="ECO:0000256" key="3">
    <source>
        <dbReference type="ARBA" id="ARBA00012438"/>
    </source>
</evidence>
<evidence type="ECO:0000256" key="13">
    <source>
        <dbReference type="ARBA" id="ARBA00023136"/>
    </source>
</evidence>
<keyword evidence="13 14" id="KW-0472">Membrane</keyword>
<dbReference type="Gene3D" id="3.30.565.10">
    <property type="entry name" value="Histidine kinase-like ATPase, C-terminal domain"/>
    <property type="match status" value="1"/>
</dbReference>
<evidence type="ECO:0000313" key="17">
    <source>
        <dbReference type="Proteomes" id="UP000037688"/>
    </source>
</evidence>
<dbReference type="GO" id="GO:0005886">
    <property type="term" value="C:plasma membrane"/>
    <property type="evidence" value="ECO:0007669"/>
    <property type="project" value="UniProtKB-SubCell"/>
</dbReference>
<dbReference type="GO" id="GO:0016036">
    <property type="term" value="P:cellular response to phosphate starvation"/>
    <property type="evidence" value="ECO:0007669"/>
    <property type="project" value="TreeGrafter"/>
</dbReference>
<feature type="transmembrane region" description="Helical" evidence="14">
    <location>
        <begin position="35"/>
        <end position="57"/>
    </location>
</feature>
<name>A0A0M9BQ86_9BACL</name>
<dbReference type="InterPro" id="IPR004358">
    <property type="entry name" value="Sig_transdc_His_kin-like_C"/>
</dbReference>
<feature type="transmembrane region" description="Helical" evidence="14">
    <location>
        <begin position="12"/>
        <end position="29"/>
    </location>
</feature>
<dbReference type="SMART" id="SM00387">
    <property type="entry name" value="HATPase_c"/>
    <property type="match status" value="1"/>
</dbReference>
<evidence type="ECO:0000256" key="12">
    <source>
        <dbReference type="ARBA" id="ARBA00023012"/>
    </source>
</evidence>
<dbReference type="InterPro" id="IPR005467">
    <property type="entry name" value="His_kinase_dom"/>
</dbReference>
<evidence type="ECO:0000256" key="7">
    <source>
        <dbReference type="ARBA" id="ARBA00022692"/>
    </source>
</evidence>
<dbReference type="EC" id="2.7.13.3" evidence="3"/>
<evidence type="ECO:0000256" key="8">
    <source>
        <dbReference type="ARBA" id="ARBA00022741"/>
    </source>
</evidence>
<dbReference type="InterPro" id="IPR050351">
    <property type="entry name" value="BphY/WalK/GraS-like"/>
</dbReference>
<dbReference type="GO" id="GO:0000155">
    <property type="term" value="F:phosphorelay sensor kinase activity"/>
    <property type="evidence" value="ECO:0007669"/>
    <property type="project" value="InterPro"/>
</dbReference>
<keyword evidence="4" id="KW-1003">Cell membrane</keyword>
<dbReference type="SUPFAM" id="SSF55874">
    <property type="entry name" value="ATPase domain of HSP90 chaperone/DNA topoisomerase II/histidine kinase"/>
    <property type="match status" value="1"/>
</dbReference>
<evidence type="ECO:0000256" key="10">
    <source>
        <dbReference type="ARBA" id="ARBA00022840"/>
    </source>
</evidence>
<organism evidence="16 17">
    <name type="scientific">Paenibacillus xylanivorans</name>
    <dbReference type="NCBI Taxonomy" id="1705561"/>
    <lineage>
        <taxon>Bacteria</taxon>
        <taxon>Bacillati</taxon>
        <taxon>Bacillota</taxon>
        <taxon>Bacilli</taxon>
        <taxon>Bacillales</taxon>
        <taxon>Paenibacillaceae</taxon>
        <taxon>Paenibacillus</taxon>
    </lineage>
</organism>
<dbReference type="GO" id="GO:0004721">
    <property type="term" value="F:phosphoprotein phosphatase activity"/>
    <property type="evidence" value="ECO:0007669"/>
    <property type="project" value="TreeGrafter"/>
</dbReference>
<keyword evidence="6" id="KW-0808">Transferase</keyword>
<keyword evidence="8" id="KW-0547">Nucleotide-binding</keyword>
<dbReference type="InterPro" id="IPR003661">
    <property type="entry name" value="HisK_dim/P_dom"/>
</dbReference>
<keyword evidence="5" id="KW-0597">Phosphoprotein</keyword>
<keyword evidence="11 14" id="KW-1133">Transmembrane helix</keyword>
<dbReference type="AlphaFoldDB" id="A0A0M9BQ86"/>
<evidence type="ECO:0000256" key="6">
    <source>
        <dbReference type="ARBA" id="ARBA00022679"/>
    </source>
</evidence>
<reference evidence="16 17" key="1">
    <citation type="submission" date="2015-08" db="EMBL/GenBank/DDBJ databases">
        <title>Draft genome sequence of cellulolytic and xylanolytic Paenibacillus sp. A59, isolated from a decaying forest soil from Patagonia, Argentina.</title>
        <authorList>
            <person name="Ghio S."/>
            <person name="Caceres A.M."/>
            <person name="Talia P."/>
            <person name="Grasso D."/>
            <person name="Campos E."/>
        </authorList>
    </citation>
    <scope>NUCLEOTIDE SEQUENCE [LARGE SCALE GENOMIC DNA]</scope>
    <source>
        <strain evidence="16 17">A59</strain>
    </source>
</reference>
<protein>
    <recommendedName>
        <fullName evidence="3">histidine kinase</fullName>
        <ecNumber evidence="3">2.7.13.3</ecNumber>
    </recommendedName>
</protein>
<evidence type="ECO:0000256" key="14">
    <source>
        <dbReference type="SAM" id="Phobius"/>
    </source>
</evidence>
<keyword evidence="9 16" id="KW-0418">Kinase</keyword>
<dbReference type="Proteomes" id="UP000037688">
    <property type="component" value="Unassembled WGS sequence"/>
</dbReference>
<dbReference type="Pfam" id="PF02518">
    <property type="entry name" value="HATPase_c"/>
    <property type="match status" value="1"/>
</dbReference>
<dbReference type="InterPro" id="IPR003594">
    <property type="entry name" value="HATPase_dom"/>
</dbReference>
<evidence type="ECO:0000256" key="1">
    <source>
        <dbReference type="ARBA" id="ARBA00000085"/>
    </source>
</evidence>
<dbReference type="CDD" id="cd00082">
    <property type="entry name" value="HisKA"/>
    <property type="match status" value="1"/>
</dbReference>
<dbReference type="OrthoDB" id="9780487at2"/>
<proteinExistence type="predicted"/>
<evidence type="ECO:0000256" key="11">
    <source>
        <dbReference type="ARBA" id="ARBA00022989"/>
    </source>
</evidence>
<evidence type="ECO:0000256" key="5">
    <source>
        <dbReference type="ARBA" id="ARBA00022553"/>
    </source>
</evidence>
<evidence type="ECO:0000259" key="15">
    <source>
        <dbReference type="PROSITE" id="PS50109"/>
    </source>
</evidence>
<dbReference type="EMBL" id="LITU01000050">
    <property type="protein sequence ID" value="KOY16878.1"/>
    <property type="molecule type" value="Genomic_DNA"/>
</dbReference>
<evidence type="ECO:0000256" key="4">
    <source>
        <dbReference type="ARBA" id="ARBA00022475"/>
    </source>
</evidence>
<dbReference type="PANTHER" id="PTHR45453:SF2">
    <property type="entry name" value="HISTIDINE KINASE"/>
    <property type="match status" value="1"/>
</dbReference>
<evidence type="ECO:0000256" key="9">
    <source>
        <dbReference type="ARBA" id="ARBA00022777"/>
    </source>
</evidence>
<keyword evidence="7 14" id="KW-0812">Transmembrane</keyword>
<dbReference type="GO" id="GO:0005524">
    <property type="term" value="F:ATP binding"/>
    <property type="evidence" value="ECO:0007669"/>
    <property type="project" value="UniProtKB-KW"/>
</dbReference>
<keyword evidence="17" id="KW-1185">Reference proteome</keyword>